<evidence type="ECO:0000256" key="1">
    <source>
        <dbReference type="SAM" id="MobiDB-lite"/>
    </source>
</evidence>
<proteinExistence type="predicted"/>
<sequence>MGMNVKDIRLFRVVHDTTKSSYTFLKRHPFASGALIFWSSEQTQLRYVKREEQKGEQKKVEPKLPKIPNNGRHELLYKYPSQNATSRRRNFTDKKWDVYGGLEEKAKDLSAVFHNEFAKRNIENKEARSIQKGESSLGYGLSSRKNQVPRRQTLRSEPSMIDLVECGDIETEAEKDGDEEDEEEAREERNKAIEWTEDDQKNLMNLGISEIERNKRLENLIARRKARKLIKSQLENSAKDKKPIAALLTTRANPFDSSQDFEDGLEIPGSAPSFMPRSPYDIPYDSSEEKPNLTRDNILQEISHHQKDMSFCRHESFSLGHIVPSEIKQDHGTGPHYSFNNGRKYSDRLPYSRFRRPSDKGNHDWLIDQLIYNESGANGLQASDPLKMREETTHEEDGKCETDMDGMKDEKVRNDHETKSMSDQINESNITPNISNIENVGVSEKPGSSFQESTTTNTIINESMYDAVTSVVDKRQESMFLSGRRICHTPTYSIASDLQVEVSEIGSLASTVDENVETNSSTDRDSIIYDGDVDRDVSSGSEDLWGTSFHGVKEAQETRSEDDNAQVNMSKGVVSPIALRPIDEENAADVSSCNMSPDLPDDTPTYAINNFHNIFDHMKHSMEETEAPQSSNSSNVLDQLPNETLLKRPEEWCNMPENVIDEAQVINGVNSSEATDQDNIENSRNSEDNPETSVARQESIDEASIYSVSSSPRSVLPEKTIADDVSPSAFDQHMHIGAQQSLLESMAQETLNTESPPATIPQTIQPFMDHTIDDSHDVDFNHSQEQTNSLENSNEESNVFGNMNDDELCMKEENDKNNEDYSSQVNRQEATTESMRTVNEIITSEDADEKSSEVNDKVSSSTEQTEDDKNEKPSSSGNIHEDLSQQKVTRPTVLSREGSFNIYDIFD</sequence>
<dbReference type="PANTHER" id="PTHR33870:SF16">
    <property type="entry name" value="PROTEIN, PUTATIVE-RELATED"/>
    <property type="match status" value="1"/>
</dbReference>
<keyword evidence="3" id="KW-1185">Reference proteome</keyword>
<dbReference type="EMBL" id="JAYMYQ010000011">
    <property type="protein sequence ID" value="KAK7305360.1"/>
    <property type="molecule type" value="Genomic_DNA"/>
</dbReference>
<feature type="compositionally biased region" description="Low complexity" evidence="1">
    <location>
        <begin position="704"/>
        <end position="713"/>
    </location>
</feature>
<dbReference type="AlphaFoldDB" id="A0AAN9PMR8"/>
<comment type="caution">
    <text evidence="2">The sequence shown here is derived from an EMBL/GenBank/DDBJ whole genome shotgun (WGS) entry which is preliminary data.</text>
</comment>
<protein>
    <submittedName>
        <fullName evidence="2">Uncharacterized protein</fullName>
    </submittedName>
</protein>
<name>A0AAN9PMR8_CANGL</name>
<organism evidence="2 3">
    <name type="scientific">Canavalia gladiata</name>
    <name type="common">Sword bean</name>
    <name type="synonym">Dolichos gladiatus</name>
    <dbReference type="NCBI Taxonomy" id="3824"/>
    <lineage>
        <taxon>Eukaryota</taxon>
        <taxon>Viridiplantae</taxon>
        <taxon>Streptophyta</taxon>
        <taxon>Embryophyta</taxon>
        <taxon>Tracheophyta</taxon>
        <taxon>Spermatophyta</taxon>
        <taxon>Magnoliopsida</taxon>
        <taxon>eudicotyledons</taxon>
        <taxon>Gunneridae</taxon>
        <taxon>Pentapetalae</taxon>
        <taxon>rosids</taxon>
        <taxon>fabids</taxon>
        <taxon>Fabales</taxon>
        <taxon>Fabaceae</taxon>
        <taxon>Papilionoideae</taxon>
        <taxon>50 kb inversion clade</taxon>
        <taxon>NPAAA clade</taxon>
        <taxon>indigoferoid/millettioid clade</taxon>
        <taxon>Phaseoleae</taxon>
        <taxon>Canavalia</taxon>
    </lineage>
</organism>
<feature type="compositionally biased region" description="Basic and acidic residues" evidence="1">
    <location>
        <begin position="770"/>
        <end position="782"/>
    </location>
</feature>
<dbReference type="Proteomes" id="UP001367508">
    <property type="component" value="Unassembled WGS sequence"/>
</dbReference>
<accession>A0AAN9PMR8</accession>
<feature type="region of interest" description="Disordered" evidence="1">
    <location>
        <begin position="255"/>
        <end position="291"/>
    </location>
</feature>
<evidence type="ECO:0000313" key="3">
    <source>
        <dbReference type="Proteomes" id="UP001367508"/>
    </source>
</evidence>
<feature type="region of interest" description="Disordered" evidence="1">
    <location>
        <begin position="815"/>
        <end position="893"/>
    </location>
</feature>
<feature type="region of interest" description="Disordered" evidence="1">
    <location>
        <begin position="672"/>
        <end position="713"/>
    </location>
</feature>
<feature type="compositionally biased region" description="Low complexity" evidence="1">
    <location>
        <begin position="783"/>
        <end position="798"/>
    </location>
</feature>
<reference evidence="2 3" key="1">
    <citation type="submission" date="2024-01" db="EMBL/GenBank/DDBJ databases">
        <title>The genomes of 5 underutilized Papilionoideae crops provide insights into root nodulation and disease resistanc.</title>
        <authorList>
            <person name="Jiang F."/>
        </authorList>
    </citation>
    <scope>NUCLEOTIDE SEQUENCE [LARGE SCALE GENOMIC DNA]</scope>
    <source>
        <strain evidence="2">LVBAO_FW01</strain>
        <tissue evidence="2">Leaves</tissue>
    </source>
</reference>
<feature type="compositionally biased region" description="Acidic residues" evidence="1">
    <location>
        <begin position="165"/>
        <end position="185"/>
    </location>
</feature>
<evidence type="ECO:0000313" key="2">
    <source>
        <dbReference type="EMBL" id="KAK7305360.1"/>
    </source>
</evidence>
<feature type="region of interest" description="Disordered" evidence="1">
    <location>
        <begin position="770"/>
        <end position="802"/>
    </location>
</feature>
<gene>
    <name evidence="2" type="ORF">VNO77_43265</name>
</gene>
<feature type="region of interest" description="Disordered" evidence="1">
    <location>
        <begin position="128"/>
        <end position="191"/>
    </location>
</feature>
<dbReference type="PANTHER" id="PTHR33870">
    <property type="entry name" value="CARDIOMYOPATHY-ASSOCIATED PROTEIN"/>
    <property type="match status" value="1"/>
</dbReference>
<feature type="compositionally biased region" description="Polar residues" evidence="1">
    <location>
        <begin position="820"/>
        <end position="842"/>
    </location>
</feature>